<evidence type="ECO:0000259" key="1">
    <source>
        <dbReference type="Pfam" id="PF17194"/>
    </source>
</evidence>
<dbReference type="AlphaFoldDB" id="A0A0S4WDZ3"/>
<sequence length="245" mass="27548">MCNMSGKAFQHVLDNAPRGQPLDPGMLRELGVSPALASYWVRAGWLLRLSKGAYLTRGDKPTSDGIFVYLSRRVQGLHVGGKTALDWQGVRHNVAFRPRTVLWGQTPYRFPVWVSEHVLYSYQTTQLFHDGFSYMAGLKALPNGNPEVLVSAPERALLELASDVGKRHSLDEAINIAQTLRNLRVHVLDQFLEACLRVKVVRLVRDIGLATGFEWGSNLQKHVDRLGGKRWSNQIRTGERLVLKP</sequence>
<dbReference type="Pfam" id="PF11459">
    <property type="entry name" value="AbiEi_3"/>
    <property type="match status" value="1"/>
</dbReference>
<evidence type="ECO:0000313" key="2">
    <source>
        <dbReference type="EMBL" id="CUV45043.1"/>
    </source>
</evidence>
<reference evidence="2" key="1">
    <citation type="submission" date="2015-10" db="EMBL/GenBank/DDBJ databases">
        <authorList>
            <person name="Gilbert D.G."/>
        </authorList>
    </citation>
    <scope>NUCLEOTIDE SEQUENCE</scope>
    <source>
        <strain evidence="2">Phyl III-seqv23</strain>
    </source>
</reference>
<feature type="domain" description="Transcriptional regulator AbiEi antitoxin N-terminal" evidence="1">
    <location>
        <begin position="10"/>
        <end position="96"/>
    </location>
</feature>
<dbReference type="Pfam" id="PF17194">
    <property type="entry name" value="AbiEi_3_N"/>
    <property type="match status" value="1"/>
</dbReference>
<organism evidence="2">
    <name type="scientific">Ralstonia solanacearum</name>
    <name type="common">Pseudomonas solanacearum</name>
    <dbReference type="NCBI Taxonomy" id="305"/>
    <lineage>
        <taxon>Bacteria</taxon>
        <taxon>Pseudomonadati</taxon>
        <taxon>Pseudomonadota</taxon>
        <taxon>Betaproteobacteria</taxon>
        <taxon>Burkholderiales</taxon>
        <taxon>Burkholderiaceae</taxon>
        <taxon>Ralstonia</taxon>
        <taxon>Ralstonia solanacearum species complex</taxon>
    </lineage>
</organism>
<name>A0A0S4WDZ3_RALSL</name>
<gene>
    <name evidence="2" type="ORF">TO10_v1_240030</name>
</gene>
<dbReference type="InterPro" id="IPR033455">
    <property type="entry name" value="AbiEi_3_N"/>
</dbReference>
<dbReference type="InterPro" id="IPR021561">
    <property type="entry name" value="AbiEi_3"/>
</dbReference>
<protein>
    <recommendedName>
        <fullName evidence="1">Transcriptional regulator AbiEi antitoxin N-terminal domain-containing protein</fullName>
    </recommendedName>
</protein>
<dbReference type="EMBL" id="LN899827">
    <property type="protein sequence ID" value="CUV45043.1"/>
    <property type="molecule type" value="Genomic_DNA"/>
</dbReference>
<accession>A0A0S4WDZ3</accession>
<proteinExistence type="predicted"/>